<dbReference type="SUPFAM" id="SSF118352">
    <property type="entry name" value="HSP33 redox switch-like"/>
    <property type="match status" value="1"/>
</dbReference>
<evidence type="ECO:0000313" key="7">
    <source>
        <dbReference type="Proteomes" id="UP000004947"/>
    </source>
</evidence>
<evidence type="ECO:0000256" key="3">
    <source>
        <dbReference type="ARBA" id="ARBA00023157"/>
    </source>
</evidence>
<dbReference type="Proteomes" id="UP000004947">
    <property type="component" value="Unassembled WGS sequence"/>
</dbReference>
<dbReference type="Gene3D" id="3.55.30.10">
    <property type="entry name" value="Hsp33 domain"/>
    <property type="match status" value="1"/>
</dbReference>
<evidence type="ECO:0000256" key="5">
    <source>
        <dbReference type="ARBA" id="ARBA00023284"/>
    </source>
</evidence>
<dbReference type="Pfam" id="PF01430">
    <property type="entry name" value="HSP33"/>
    <property type="match status" value="1"/>
</dbReference>
<dbReference type="InterPro" id="IPR000397">
    <property type="entry name" value="Heat_shock_Hsp33"/>
</dbReference>
<keyword evidence="1" id="KW-0963">Cytoplasm</keyword>
<dbReference type="GO" id="GO:0042026">
    <property type="term" value="P:protein refolding"/>
    <property type="evidence" value="ECO:0007669"/>
    <property type="project" value="TreeGrafter"/>
</dbReference>
<dbReference type="AlphaFoldDB" id="A6DU26"/>
<proteinExistence type="predicted"/>
<evidence type="ECO:0000313" key="6">
    <source>
        <dbReference type="EMBL" id="EDM24855.1"/>
    </source>
</evidence>
<dbReference type="STRING" id="313628.LNTAR_21855"/>
<dbReference type="GO" id="GO:0044183">
    <property type="term" value="F:protein folding chaperone"/>
    <property type="evidence" value="ECO:0007669"/>
    <property type="project" value="TreeGrafter"/>
</dbReference>
<keyword evidence="5" id="KW-0676">Redox-active center</keyword>
<dbReference type="OrthoDB" id="9776534at2"/>
<keyword evidence="2" id="KW-0862">Zinc</keyword>
<evidence type="ECO:0000256" key="4">
    <source>
        <dbReference type="ARBA" id="ARBA00023186"/>
    </source>
</evidence>
<dbReference type="eggNOG" id="COG1281">
    <property type="taxonomic scope" value="Bacteria"/>
</dbReference>
<evidence type="ECO:0000256" key="2">
    <source>
        <dbReference type="ARBA" id="ARBA00022833"/>
    </source>
</evidence>
<dbReference type="GO" id="GO:0005737">
    <property type="term" value="C:cytoplasm"/>
    <property type="evidence" value="ECO:0007669"/>
    <property type="project" value="InterPro"/>
</dbReference>
<reference evidence="6 7" key="1">
    <citation type="journal article" date="2010" name="J. Bacteriol.">
        <title>Genome sequence of Lentisphaera araneosa HTCC2155T, the type species of the order Lentisphaerales in the phylum Lentisphaerae.</title>
        <authorList>
            <person name="Thrash J.C."/>
            <person name="Cho J.C."/>
            <person name="Vergin K.L."/>
            <person name="Morris R.M."/>
            <person name="Giovannoni S.J."/>
        </authorList>
    </citation>
    <scope>NUCLEOTIDE SEQUENCE [LARGE SCALE GENOMIC DNA]</scope>
    <source>
        <strain evidence="6 7">HTCC2155</strain>
    </source>
</reference>
<dbReference type="SUPFAM" id="SSF64397">
    <property type="entry name" value="Hsp33 domain"/>
    <property type="match status" value="1"/>
</dbReference>
<keyword evidence="4" id="KW-0143">Chaperone</keyword>
<dbReference type="InterPro" id="IPR016153">
    <property type="entry name" value="Heat_shock_Hsp33_N"/>
</dbReference>
<name>A6DU26_9BACT</name>
<comment type="caution">
    <text evidence="6">The sequence shown here is derived from an EMBL/GenBank/DDBJ whole genome shotgun (WGS) entry which is preliminary data.</text>
</comment>
<organism evidence="6 7">
    <name type="scientific">Lentisphaera araneosa HTCC2155</name>
    <dbReference type="NCBI Taxonomy" id="313628"/>
    <lineage>
        <taxon>Bacteria</taxon>
        <taxon>Pseudomonadati</taxon>
        <taxon>Lentisphaerota</taxon>
        <taxon>Lentisphaeria</taxon>
        <taxon>Lentisphaerales</taxon>
        <taxon>Lentisphaeraceae</taxon>
        <taxon>Lentisphaera</taxon>
    </lineage>
</organism>
<accession>A6DU26</accession>
<sequence>MKDFLYRGIIEGLNARFSAVHATSAVQDGLIRHNCDPVSGLLLCRALGTGLLVSPLLQDDHRFTITWQYGGPMGRVIIDVGAESDIRGLINDVNLAQHTPSVAQAYGEQGQISVVRSTPNFIVSSSVTDAQLLELSDDLGFFFSTSEQVETELVVATSFRPDPENPVSLCQGFLLQALPGCDLEKLDRARQRMKSEEFRTLLDQAPEVDNYVEKLIQMLFDEDESNHEYSLHACPDPKFSCSCSKEKTLSAVNALTIDDLQDYLDKNEDIKVDCHFCSTRYIFGKEEIEEVLRFKQK</sequence>
<dbReference type="Gene3D" id="3.90.1280.10">
    <property type="entry name" value="HSP33 redox switch-like"/>
    <property type="match status" value="1"/>
</dbReference>
<keyword evidence="7" id="KW-1185">Reference proteome</keyword>
<dbReference type="GO" id="GO:0051082">
    <property type="term" value="F:unfolded protein binding"/>
    <property type="evidence" value="ECO:0007669"/>
    <property type="project" value="InterPro"/>
</dbReference>
<gene>
    <name evidence="6" type="primary">hslO</name>
    <name evidence="6" type="ORF">LNTAR_21855</name>
</gene>
<evidence type="ECO:0000256" key="1">
    <source>
        <dbReference type="ARBA" id="ARBA00022490"/>
    </source>
</evidence>
<dbReference type="PANTHER" id="PTHR30111:SF1">
    <property type="entry name" value="33 KDA CHAPERONIN"/>
    <property type="match status" value="1"/>
</dbReference>
<dbReference type="InterPro" id="IPR016154">
    <property type="entry name" value="Heat_shock_Hsp33_C"/>
</dbReference>
<dbReference type="RefSeq" id="WP_007281312.1">
    <property type="nucleotide sequence ID" value="NZ_ABCK01000045.1"/>
</dbReference>
<dbReference type="EMBL" id="ABCK01000045">
    <property type="protein sequence ID" value="EDM24855.1"/>
    <property type="molecule type" value="Genomic_DNA"/>
</dbReference>
<protein>
    <submittedName>
        <fullName evidence="6">Hsp33-like chaperonin</fullName>
    </submittedName>
</protein>
<keyword evidence="3" id="KW-1015">Disulfide bond</keyword>
<dbReference type="PANTHER" id="PTHR30111">
    <property type="entry name" value="33 KDA CHAPERONIN"/>
    <property type="match status" value="1"/>
</dbReference>